<evidence type="ECO:0000259" key="11">
    <source>
        <dbReference type="PROSITE" id="PS50113"/>
    </source>
</evidence>
<organism evidence="12 13">
    <name type="scientific">Microcoleus anatoxicus PTRS2</name>
    <dbReference type="NCBI Taxonomy" id="2705321"/>
    <lineage>
        <taxon>Bacteria</taxon>
        <taxon>Bacillati</taxon>
        <taxon>Cyanobacteriota</taxon>
        <taxon>Cyanophyceae</taxon>
        <taxon>Oscillatoriophycideae</taxon>
        <taxon>Oscillatoriales</taxon>
        <taxon>Microcoleaceae</taxon>
        <taxon>Microcoleus</taxon>
        <taxon>Microcoleus anatoxicus</taxon>
    </lineage>
</organism>
<dbReference type="Pfam" id="PF13188">
    <property type="entry name" value="PAS_8"/>
    <property type="match status" value="1"/>
</dbReference>
<feature type="domain" description="PAC" evidence="11">
    <location>
        <begin position="225"/>
        <end position="277"/>
    </location>
</feature>
<sequence length="636" mass="71031">MKPVIICVDDDRTVLDSLMRELSVNFGDKFEIETAMGGVEALELVEDLLADECEIAVVISDYIMPDMKGDEVLRSIHERSPNTLKIMLTGQATIEGVSNAVNSAQLYRYIPKPWVTAQLNFTLQEALKIYFLEHQLAAQNAQLRASERRLAQFLEAMPIGVSVYDTTGKTTYANRKAKELLGIEALPETTIEQLSPTYQVYRAGTGQLYPSDELPVVRSIAGETLRVEDLELHHPDRIIPLEVSTTPISDEMGNISYAICTFQDISDRQRAESDRLRLAQEREAKNVALQMNQEIEAKNQELALTLQELQATQQQLIDSEKMAALGQLVAGVAHEINTPIGAIRSSAGSISSFLTTTLEELPVLFQNLTEEEGQEFMALLGRSLNQQSIISTKEERKLKKALRNQLKELEFSEIDAENIADILVIMGIDSEIDMFIPLLTKPKGFKILEIAYKLSQIKRGMTTIQNGTERVSKVVFALKTYAHYEHSGQRTQANLTEGIETVLTIYQNHLKQGVKVIRNYAELPPLLCYPDELNQVWINLIHNALQAMDNRGTLTIDVTTIDDSVKISFTDSGKGIPEEIQSQIFTPFFTTKPAGEGSGLGLDIVNKIVKKHHGKIEVESIPGQTKFSVFIPITRL</sequence>
<keyword evidence="5" id="KW-0902">Two-component regulatory system</keyword>
<dbReference type="EC" id="2.7.13.3" evidence="2"/>
<dbReference type="InterPro" id="IPR035965">
    <property type="entry name" value="PAS-like_dom_sf"/>
</dbReference>
<dbReference type="RefSeq" id="WP_340524055.1">
    <property type="nucleotide sequence ID" value="NZ_JBBLXS010000102.1"/>
</dbReference>
<keyword evidence="12" id="KW-0067">ATP-binding</keyword>
<evidence type="ECO:0000313" key="13">
    <source>
        <dbReference type="Proteomes" id="UP001384579"/>
    </source>
</evidence>
<evidence type="ECO:0000256" key="3">
    <source>
        <dbReference type="ARBA" id="ARBA00022553"/>
    </source>
</evidence>
<dbReference type="CDD" id="cd00130">
    <property type="entry name" value="PAS"/>
    <property type="match status" value="1"/>
</dbReference>
<dbReference type="InterPro" id="IPR003661">
    <property type="entry name" value="HisK_dim/P_dom"/>
</dbReference>
<evidence type="ECO:0000256" key="2">
    <source>
        <dbReference type="ARBA" id="ARBA00012438"/>
    </source>
</evidence>
<dbReference type="PRINTS" id="PR00344">
    <property type="entry name" value="BCTRLSENSOR"/>
</dbReference>
<dbReference type="Gene3D" id="3.30.450.20">
    <property type="entry name" value="PAS domain"/>
    <property type="match status" value="1"/>
</dbReference>
<dbReference type="PROSITE" id="PS50109">
    <property type="entry name" value="HIS_KIN"/>
    <property type="match status" value="1"/>
</dbReference>
<dbReference type="PANTHER" id="PTHR43065">
    <property type="entry name" value="SENSOR HISTIDINE KINASE"/>
    <property type="match status" value="1"/>
</dbReference>
<dbReference type="InterPro" id="IPR005467">
    <property type="entry name" value="His_kinase_dom"/>
</dbReference>
<accession>A0ABU8YLG2</accession>
<gene>
    <name evidence="12" type="ORF">WMG39_10090</name>
</gene>
<dbReference type="CDD" id="cd00082">
    <property type="entry name" value="HisKA"/>
    <property type="match status" value="1"/>
</dbReference>
<evidence type="ECO:0000256" key="5">
    <source>
        <dbReference type="ARBA" id="ARBA00023012"/>
    </source>
</evidence>
<dbReference type="SMART" id="SM00387">
    <property type="entry name" value="HATPase_c"/>
    <property type="match status" value="1"/>
</dbReference>
<dbReference type="GO" id="GO:0005524">
    <property type="term" value="F:ATP binding"/>
    <property type="evidence" value="ECO:0007669"/>
    <property type="project" value="UniProtKB-KW"/>
</dbReference>
<dbReference type="InterPro" id="IPR004358">
    <property type="entry name" value="Sig_transdc_His_kin-like_C"/>
</dbReference>
<dbReference type="InterPro" id="IPR036097">
    <property type="entry name" value="HisK_dim/P_sf"/>
</dbReference>
<dbReference type="Pfam" id="PF00072">
    <property type="entry name" value="Response_reg"/>
    <property type="match status" value="1"/>
</dbReference>
<dbReference type="PROSITE" id="PS50112">
    <property type="entry name" value="PAS"/>
    <property type="match status" value="1"/>
</dbReference>
<feature type="domain" description="PAS" evidence="10">
    <location>
        <begin position="146"/>
        <end position="184"/>
    </location>
</feature>
<dbReference type="SUPFAM" id="SSF55874">
    <property type="entry name" value="ATPase domain of HSP90 chaperone/DNA topoisomerase II/histidine kinase"/>
    <property type="match status" value="1"/>
</dbReference>
<evidence type="ECO:0000259" key="10">
    <source>
        <dbReference type="PROSITE" id="PS50112"/>
    </source>
</evidence>
<dbReference type="SUPFAM" id="SSF47384">
    <property type="entry name" value="Homodimeric domain of signal transducing histidine kinase"/>
    <property type="match status" value="1"/>
</dbReference>
<dbReference type="InterPro" id="IPR011006">
    <property type="entry name" value="CheY-like_superfamily"/>
</dbReference>
<dbReference type="InterPro" id="IPR000700">
    <property type="entry name" value="PAS-assoc_C"/>
</dbReference>
<dbReference type="PROSITE" id="PS50110">
    <property type="entry name" value="RESPONSE_REGULATORY"/>
    <property type="match status" value="1"/>
</dbReference>
<dbReference type="Pfam" id="PF02518">
    <property type="entry name" value="HATPase_c"/>
    <property type="match status" value="1"/>
</dbReference>
<dbReference type="Gene3D" id="3.40.50.2300">
    <property type="match status" value="1"/>
</dbReference>
<feature type="coiled-coil region" evidence="7">
    <location>
        <begin position="278"/>
        <end position="319"/>
    </location>
</feature>
<dbReference type="InterPro" id="IPR036890">
    <property type="entry name" value="HATPase_C_sf"/>
</dbReference>
<keyword evidence="13" id="KW-1185">Reference proteome</keyword>
<proteinExistence type="predicted"/>
<dbReference type="EMBL" id="JBBLXS010000102">
    <property type="protein sequence ID" value="MEK0185210.1"/>
    <property type="molecule type" value="Genomic_DNA"/>
</dbReference>
<feature type="domain" description="Response regulatory" evidence="9">
    <location>
        <begin position="4"/>
        <end position="127"/>
    </location>
</feature>
<evidence type="ECO:0000256" key="1">
    <source>
        <dbReference type="ARBA" id="ARBA00000085"/>
    </source>
</evidence>
<dbReference type="InterPro" id="IPR000014">
    <property type="entry name" value="PAS"/>
</dbReference>
<evidence type="ECO:0000259" key="8">
    <source>
        <dbReference type="PROSITE" id="PS50109"/>
    </source>
</evidence>
<feature type="domain" description="Histidine kinase" evidence="8">
    <location>
        <begin position="331"/>
        <end position="635"/>
    </location>
</feature>
<feature type="modified residue" description="4-aspartylphosphate" evidence="6">
    <location>
        <position position="61"/>
    </location>
</feature>
<comment type="caution">
    <text evidence="12">The sequence shown here is derived from an EMBL/GenBank/DDBJ whole genome shotgun (WGS) entry which is preliminary data.</text>
</comment>
<evidence type="ECO:0000256" key="7">
    <source>
        <dbReference type="SAM" id="Coils"/>
    </source>
</evidence>
<keyword evidence="4" id="KW-0808">Transferase</keyword>
<dbReference type="SMART" id="SM00388">
    <property type="entry name" value="HisKA"/>
    <property type="match status" value="1"/>
</dbReference>
<evidence type="ECO:0000256" key="4">
    <source>
        <dbReference type="ARBA" id="ARBA00022777"/>
    </source>
</evidence>
<evidence type="ECO:0000313" key="12">
    <source>
        <dbReference type="EMBL" id="MEK0185210.1"/>
    </source>
</evidence>
<reference evidence="12 13" key="1">
    <citation type="journal article" date="2020" name="Harmful Algae">
        <title>Molecular and morphological characterization of a novel dihydroanatoxin-a producing Microcoleus species (cyanobacteria) from the Russian River, California, USA.</title>
        <authorList>
            <person name="Conklin K.Y."/>
            <person name="Stancheva R."/>
            <person name="Otten T.G."/>
            <person name="Fadness R."/>
            <person name="Boyer G.L."/>
            <person name="Read B."/>
            <person name="Zhang X."/>
            <person name="Sheath R.G."/>
        </authorList>
    </citation>
    <scope>NUCLEOTIDE SEQUENCE [LARGE SCALE GENOMIC DNA]</scope>
    <source>
        <strain evidence="12 13">PTRS2</strain>
    </source>
</reference>
<dbReference type="PROSITE" id="PS50113">
    <property type="entry name" value="PAC"/>
    <property type="match status" value="1"/>
</dbReference>
<dbReference type="SMART" id="SM00448">
    <property type="entry name" value="REC"/>
    <property type="match status" value="1"/>
</dbReference>
<dbReference type="Proteomes" id="UP001384579">
    <property type="component" value="Unassembled WGS sequence"/>
</dbReference>
<dbReference type="SUPFAM" id="SSF52172">
    <property type="entry name" value="CheY-like"/>
    <property type="match status" value="1"/>
</dbReference>
<dbReference type="Gene3D" id="1.10.287.130">
    <property type="match status" value="1"/>
</dbReference>
<protein>
    <recommendedName>
        <fullName evidence="2">histidine kinase</fullName>
        <ecNumber evidence="2">2.7.13.3</ecNumber>
    </recommendedName>
</protein>
<comment type="catalytic activity">
    <reaction evidence="1">
        <text>ATP + protein L-histidine = ADP + protein N-phospho-L-histidine.</text>
        <dbReference type="EC" id="2.7.13.3"/>
    </reaction>
</comment>
<keyword evidence="4" id="KW-0418">Kinase</keyword>
<dbReference type="SUPFAM" id="SSF55785">
    <property type="entry name" value="PYP-like sensor domain (PAS domain)"/>
    <property type="match status" value="1"/>
</dbReference>
<evidence type="ECO:0000256" key="6">
    <source>
        <dbReference type="PROSITE-ProRule" id="PRU00169"/>
    </source>
</evidence>
<dbReference type="InterPro" id="IPR003594">
    <property type="entry name" value="HATPase_dom"/>
</dbReference>
<keyword evidence="12" id="KW-0547">Nucleotide-binding</keyword>
<evidence type="ECO:0000259" key="9">
    <source>
        <dbReference type="PROSITE" id="PS50110"/>
    </source>
</evidence>
<dbReference type="PANTHER" id="PTHR43065:SF48">
    <property type="entry name" value="HISTIDINE KINASE"/>
    <property type="match status" value="1"/>
</dbReference>
<dbReference type="SMART" id="SM00091">
    <property type="entry name" value="PAS"/>
    <property type="match status" value="1"/>
</dbReference>
<keyword evidence="7" id="KW-0175">Coiled coil</keyword>
<dbReference type="InterPro" id="IPR001789">
    <property type="entry name" value="Sig_transdc_resp-reg_receiver"/>
</dbReference>
<keyword evidence="3 6" id="KW-0597">Phosphoprotein</keyword>
<name>A0ABU8YLG2_9CYAN</name>
<dbReference type="Gene3D" id="3.30.565.10">
    <property type="entry name" value="Histidine kinase-like ATPase, C-terminal domain"/>
    <property type="match status" value="1"/>
</dbReference>